<feature type="transmembrane region" description="Helical" evidence="2">
    <location>
        <begin position="399"/>
        <end position="418"/>
    </location>
</feature>
<keyword evidence="2" id="KW-1133">Transmembrane helix</keyword>
<feature type="transmembrane region" description="Helical" evidence="2">
    <location>
        <begin position="430"/>
        <end position="450"/>
    </location>
</feature>
<keyword evidence="2" id="KW-0812">Transmembrane</keyword>
<dbReference type="OrthoDB" id="5405781at2759"/>
<organism evidence="5">
    <name type="scientific">Melampsora larici-populina (strain 98AG31 / pathotype 3-4-7)</name>
    <name type="common">Poplar leaf rust fungus</name>
    <dbReference type="NCBI Taxonomy" id="747676"/>
    <lineage>
        <taxon>Eukaryota</taxon>
        <taxon>Fungi</taxon>
        <taxon>Dikarya</taxon>
        <taxon>Basidiomycota</taxon>
        <taxon>Pucciniomycotina</taxon>
        <taxon>Pucciniomycetes</taxon>
        <taxon>Pucciniales</taxon>
        <taxon>Melampsoraceae</taxon>
        <taxon>Melampsora</taxon>
    </lineage>
</organism>
<feature type="transmembrane region" description="Helical" evidence="2">
    <location>
        <begin position="106"/>
        <end position="129"/>
    </location>
</feature>
<feature type="transmembrane region" description="Helical" evidence="2">
    <location>
        <begin position="67"/>
        <end position="86"/>
    </location>
</feature>
<accession>F4RDR3</accession>
<dbReference type="Pfam" id="PF01757">
    <property type="entry name" value="Acyl_transf_3"/>
    <property type="match status" value="1"/>
</dbReference>
<keyword evidence="5" id="KW-1185">Reference proteome</keyword>
<feature type="domain" description="Acyltransferase 3" evidence="3">
    <location>
        <begin position="62"/>
        <end position="446"/>
    </location>
</feature>
<dbReference type="VEuPathDB" id="FungiDB:MELLADRAFT_95920"/>
<dbReference type="GeneID" id="18937403"/>
<dbReference type="AlphaFoldDB" id="F4RDR3"/>
<feature type="region of interest" description="Disordered" evidence="1">
    <location>
        <begin position="37"/>
        <end position="61"/>
    </location>
</feature>
<dbReference type="EMBL" id="GL883097">
    <property type="protein sequence ID" value="EGG09444.1"/>
    <property type="molecule type" value="Genomic_DNA"/>
</dbReference>
<dbReference type="eggNOG" id="ENOG502RYMZ">
    <property type="taxonomic scope" value="Eukaryota"/>
</dbReference>
<evidence type="ECO:0000313" key="4">
    <source>
        <dbReference type="EMBL" id="EGG09444.1"/>
    </source>
</evidence>
<dbReference type="InterPro" id="IPR002656">
    <property type="entry name" value="Acyl_transf_3_dom"/>
</dbReference>
<dbReference type="PANTHER" id="PTHR23028:SF134">
    <property type="entry name" value="PUTATIVE (AFU_ORTHOLOGUE AFUA_4G08520)-RELATED"/>
    <property type="match status" value="1"/>
</dbReference>
<dbReference type="Proteomes" id="UP000001072">
    <property type="component" value="Unassembled WGS sequence"/>
</dbReference>
<feature type="transmembrane region" description="Helical" evidence="2">
    <location>
        <begin position="278"/>
        <end position="296"/>
    </location>
</feature>
<dbReference type="GO" id="GO:0016747">
    <property type="term" value="F:acyltransferase activity, transferring groups other than amino-acyl groups"/>
    <property type="evidence" value="ECO:0007669"/>
    <property type="project" value="InterPro"/>
</dbReference>
<proteinExistence type="predicted"/>
<protein>
    <recommendedName>
        <fullName evidence="3">Acyltransferase 3 domain-containing protein</fullName>
    </recommendedName>
</protein>
<evidence type="ECO:0000256" key="2">
    <source>
        <dbReference type="SAM" id="Phobius"/>
    </source>
</evidence>
<evidence type="ECO:0000259" key="3">
    <source>
        <dbReference type="Pfam" id="PF01757"/>
    </source>
</evidence>
<keyword evidence="2" id="KW-0472">Membrane</keyword>
<reference evidence="5" key="1">
    <citation type="journal article" date="2011" name="Proc. Natl. Acad. Sci. U.S.A.">
        <title>Obligate biotrophy features unraveled by the genomic analysis of rust fungi.</title>
        <authorList>
            <person name="Duplessis S."/>
            <person name="Cuomo C.A."/>
            <person name="Lin Y.-C."/>
            <person name="Aerts A."/>
            <person name="Tisserant E."/>
            <person name="Veneault-Fourrey C."/>
            <person name="Joly D.L."/>
            <person name="Hacquard S."/>
            <person name="Amselem J."/>
            <person name="Cantarel B.L."/>
            <person name="Chiu R."/>
            <person name="Coutinho P.M."/>
            <person name="Feau N."/>
            <person name="Field M."/>
            <person name="Frey P."/>
            <person name="Gelhaye E."/>
            <person name="Goldberg J."/>
            <person name="Grabherr M.G."/>
            <person name="Kodira C.D."/>
            <person name="Kohler A."/>
            <person name="Kuees U."/>
            <person name="Lindquist E.A."/>
            <person name="Lucas S.M."/>
            <person name="Mago R."/>
            <person name="Mauceli E."/>
            <person name="Morin E."/>
            <person name="Murat C."/>
            <person name="Pangilinan J.L."/>
            <person name="Park R."/>
            <person name="Pearson M."/>
            <person name="Quesneville H."/>
            <person name="Rouhier N."/>
            <person name="Sakthikumar S."/>
            <person name="Salamov A.A."/>
            <person name="Schmutz J."/>
            <person name="Selles B."/>
            <person name="Shapiro H."/>
            <person name="Tanguay P."/>
            <person name="Tuskan G.A."/>
            <person name="Henrissat B."/>
            <person name="Van de Peer Y."/>
            <person name="Rouze P."/>
            <person name="Ellis J.G."/>
            <person name="Dodds P.N."/>
            <person name="Schein J.E."/>
            <person name="Zhong S."/>
            <person name="Hamelin R.C."/>
            <person name="Grigoriev I.V."/>
            <person name="Szabo L.J."/>
            <person name="Martin F."/>
        </authorList>
    </citation>
    <scope>NUCLEOTIDE SEQUENCE [LARGE SCALE GENOMIC DNA]</scope>
    <source>
        <strain evidence="5">98AG31 / pathotype 3-4-7</strain>
    </source>
</reference>
<feature type="transmembrane region" description="Helical" evidence="2">
    <location>
        <begin position="316"/>
        <end position="336"/>
    </location>
</feature>
<dbReference type="HOGENOM" id="CLU_005679_4_0_1"/>
<dbReference type="RefSeq" id="XP_007407171.1">
    <property type="nucleotide sequence ID" value="XM_007407109.1"/>
</dbReference>
<dbReference type="InterPro" id="IPR050879">
    <property type="entry name" value="Acyltransferase_3"/>
</dbReference>
<dbReference type="KEGG" id="mlr:MELLADRAFT_95920"/>
<dbReference type="InParanoid" id="F4RDR3"/>
<gene>
    <name evidence="4" type="ORF">MELLADRAFT_95920</name>
</gene>
<feature type="compositionally biased region" description="Basic and acidic residues" evidence="1">
    <location>
        <begin position="40"/>
        <end position="60"/>
    </location>
</feature>
<sequence length="488" mass="55410">MFKRSDIDSALARMNFFGFKTKPRADYEIVALEDQPLGESRSHEQEEEHVQEAKSSKSDTQHWANGLRGLAALCVMIHHGIVAFNSEATLETNDPDGTVHFWQWPILRSFISPNFLVTLFFVLSGYVLSYRPLHRISTKPSDSISVRNSLASACLRRIFRLAPPPLFSIIISHTILLGGGFDQTRAAKLGTWWTTDHIPRFVTPNWHAQTVECLKTMVNLWYDSQTKSQYNVVLWTMREEFLGSLNVFLILLATSNLQRRFRVMLVIALGLVNLYRKALGLLPFLFGILIAEIQVSRSESSPLKINRNKPCGNLRSLAMAAMLMVGLFFGSVPYFAMTKASWSRSMFQAMSRYSKDEFEVKQAYNTMGGCLTVLSISQWPASQQLFSTRLLQFLGRISYSLYVVHVPLLLSVGVSLVWRFRSWGISNTLSVFLMTPFWVGWVIALSWFMAKFIDEKAITFSHALERAWGTKTTSDESRHPGTSLLSTT</sequence>
<name>F4RDR3_MELLP</name>
<dbReference type="PANTHER" id="PTHR23028">
    <property type="entry name" value="ACETYLTRANSFERASE"/>
    <property type="match status" value="1"/>
</dbReference>
<dbReference type="STRING" id="747676.F4RDR3"/>
<evidence type="ECO:0000313" key="5">
    <source>
        <dbReference type="Proteomes" id="UP000001072"/>
    </source>
</evidence>
<evidence type="ECO:0000256" key="1">
    <source>
        <dbReference type="SAM" id="MobiDB-lite"/>
    </source>
</evidence>